<keyword evidence="2" id="KW-1185">Reference proteome</keyword>
<reference evidence="1 2" key="1">
    <citation type="journal article" date="2018" name="Arch. Microbiol.">
        <title>New insights into the metabolic potential of the phototrophic purple bacterium Rhodopila globiformis DSM 161(T) from its draft genome sequence and evidence for a vanadium-dependent nitrogenase.</title>
        <authorList>
            <person name="Imhoff J.F."/>
            <person name="Rahn T."/>
            <person name="Kunzel S."/>
            <person name="Neulinger S.C."/>
        </authorList>
    </citation>
    <scope>NUCLEOTIDE SEQUENCE [LARGE SCALE GENOMIC DNA]</scope>
    <source>
        <strain evidence="1 2">DSM 161</strain>
    </source>
</reference>
<accession>A0A2S6MY64</accession>
<dbReference type="Proteomes" id="UP000239724">
    <property type="component" value="Unassembled WGS sequence"/>
</dbReference>
<proteinExistence type="predicted"/>
<protein>
    <recommendedName>
        <fullName evidence="3">Nitrogen fixation protein FixH</fullName>
    </recommendedName>
</protein>
<dbReference type="AlphaFoldDB" id="A0A2S6MY64"/>
<dbReference type="InterPro" id="IPR008620">
    <property type="entry name" value="FixH"/>
</dbReference>
<evidence type="ECO:0008006" key="3">
    <source>
        <dbReference type="Google" id="ProtNLM"/>
    </source>
</evidence>
<name>A0A2S6MY64_RHOGL</name>
<sequence length="153" mass="16590">MQKSPYRWFPWGLFAGMLVAFAVNGYMVYAAVKSFPGVAGQDGFDLSERYDKVIATAAKQAALGWQVETKADEARHPLLHLADRTGAPLAGATIKAEAERPVGPAARTSLAFHPLDPADYQADAALAPGQWDVLLTVTSGDNRYTTTRRLLVR</sequence>
<dbReference type="Pfam" id="PF05751">
    <property type="entry name" value="FixH"/>
    <property type="match status" value="1"/>
</dbReference>
<organism evidence="1 2">
    <name type="scientific">Rhodopila globiformis</name>
    <name type="common">Rhodopseudomonas globiformis</name>
    <dbReference type="NCBI Taxonomy" id="1071"/>
    <lineage>
        <taxon>Bacteria</taxon>
        <taxon>Pseudomonadati</taxon>
        <taxon>Pseudomonadota</taxon>
        <taxon>Alphaproteobacteria</taxon>
        <taxon>Acetobacterales</taxon>
        <taxon>Acetobacteraceae</taxon>
        <taxon>Rhodopila</taxon>
    </lineage>
</organism>
<evidence type="ECO:0000313" key="2">
    <source>
        <dbReference type="Proteomes" id="UP000239724"/>
    </source>
</evidence>
<dbReference type="RefSeq" id="WP_104522043.1">
    <property type="nucleotide sequence ID" value="NZ_NHRY01000260.1"/>
</dbReference>
<dbReference type="OrthoDB" id="1495896at2"/>
<gene>
    <name evidence="1" type="ORF">CCS01_27590</name>
</gene>
<evidence type="ECO:0000313" key="1">
    <source>
        <dbReference type="EMBL" id="PPQ27313.1"/>
    </source>
</evidence>
<dbReference type="EMBL" id="NHRY01000260">
    <property type="protein sequence ID" value="PPQ27313.1"/>
    <property type="molecule type" value="Genomic_DNA"/>
</dbReference>
<comment type="caution">
    <text evidence="1">The sequence shown here is derived from an EMBL/GenBank/DDBJ whole genome shotgun (WGS) entry which is preliminary data.</text>
</comment>